<dbReference type="Gene3D" id="2.30.170.40">
    <property type="entry name" value="Ribosomal protein L28/L24"/>
    <property type="match status" value="1"/>
</dbReference>
<dbReference type="EMBL" id="CP119940">
    <property type="protein sequence ID" value="WFD04254.1"/>
    <property type="molecule type" value="Genomic_DNA"/>
</dbReference>
<evidence type="ECO:0000256" key="3">
    <source>
        <dbReference type="ARBA" id="ARBA00023274"/>
    </source>
</evidence>
<sequence>MFATLVRWSRTTYRGARGSGPGRSGKTDSRSSPASRPTEVLAAHSGQTFKRAQRGLYDGKILQFGNSIPKSRHKTARRWEPNVQPKSLWSETMQTWVHTRVATSALRSISKHGGLDQYLAQTKGTHLGDFGRKLRDQLARTLRERRLNQS</sequence>
<feature type="region of interest" description="Disordered" evidence="5">
    <location>
        <begin position="13"/>
        <end position="41"/>
    </location>
</feature>
<dbReference type="PANTHER" id="PTHR13528:SF2">
    <property type="entry name" value="LARGE RIBOSOMAL SUBUNIT PROTEIN BL28M"/>
    <property type="match status" value="1"/>
</dbReference>
<comment type="similarity">
    <text evidence="1">Belongs to the bacterial ribosomal protein bL28 family.</text>
</comment>
<dbReference type="Pfam" id="PF00830">
    <property type="entry name" value="Ribosomal_L28"/>
    <property type="match status" value="1"/>
</dbReference>
<keyword evidence="3" id="KW-0687">Ribonucleoprotein</keyword>
<accession>A0AAF0E291</accession>
<dbReference type="AlphaFoldDB" id="A0AAF0E291"/>
<evidence type="ECO:0000256" key="1">
    <source>
        <dbReference type="ARBA" id="ARBA00008760"/>
    </source>
</evidence>
<dbReference type="PANTHER" id="PTHR13528">
    <property type="entry name" value="39S RIBOSOMAL PROTEIN L28, MITOCHONDRIAL"/>
    <property type="match status" value="1"/>
</dbReference>
<dbReference type="InterPro" id="IPR034704">
    <property type="entry name" value="Ribosomal_bL28/bL31-like_sf"/>
</dbReference>
<evidence type="ECO:0000256" key="2">
    <source>
        <dbReference type="ARBA" id="ARBA00022980"/>
    </source>
</evidence>
<proteinExistence type="inferred from homology"/>
<dbReference type="InterPro" id="IPR026569">
    <property type="entry name" value="Ribosomal_bL28"/>
</dbReference>
<reference evidence="6" key="1">
    <citation type="submission" date="2023-03" db="EMBL/GenBank/DDBJ databases">
        <title>Mating type loci evolution in Malassezia.</title>
        <authorList>
            <person name="Coelho M.A."/>
        </authorList>
    </citation>
    <scope>NUCLEOTIDE SEQUENCE</scope>
    <source>
        <strain evidence="6">CBS 7876</strain>
    </source>
</reference>
<evidence type="ECO:0000313" key="6">
    <source>
        <dbReference type="EMBL" id="WFD04254.1"/>
    </source>
</evidence>
<gene>
    <name evidence="6" type="ORF">MOBT1_002959</name>
</gene>
<organism evidence="6 7">
    <name type="scientific">Malassezia obtusa</name>
    <dbReference type="NCBI Taxonomy" id="76774"/>
    <lineage>
        <taxon>Eukaryota</taxon>
        <taxon>Fungi</taxon>
        <taxon>Dikarya</taxon>
        <taxon>Basidiomycota</taxon>
        <taxon>Ustilaginomycotina</taxon>
        <taxon>Malasseziomycetes</taxon>
        <taxon>Malasseziales</taxon>
        <taxon>Malasseziaceae</taxon>
        <taxon>Malassezia</taxon>
    </lineage>
</organism>
<evidence type="ECO:0000313" key="7">
    <source>
        <dbReference type="Proteomes" id="UP001214603"/>
    </source>
</evidence>
<keyword evidence="7" id="KW-1185">Reference proteome</keyword>
<dbReference type="SUPFAM" id="SSF143800">
    <property type="entry name" value="L28p-like"/>
    <property type="match status" value="1"/>
</dbReference>
<dbReference type="Proteomes" id="UP001214603">
    <property type="component" value="Chromosome 7"/>
</dbReference>
<protein>
    <recommendedName>
        <fullName evidence="4">Large ribosomal subunit protein bL28m</fullName>
    </recommendedName>
</protein>
<dbReference type="InterPro" id="IPR037147">
    <property type="entry name" value="Ribosomal_bL28_sf"/>
</dbReference>
<keyword evidence="2" id="KW-0689">Ribosomal protein</keyword>
<dbReference type="FunFam" id="2.30.170.40:FF:000003">
    <property type="entry name" value="54S ribosomal protein L24"/>
    <property type="match status" value="1"/>
</dbReference>
<evidence type="ECO:0000256" key="4">
    <source>
        <dbReference type="ARBA" id="ARBA00035269"/>
    </source>
</evidence>
<dbReference type="GO" id="GO:0003735">
    <property type="term" value="F:structural constituent of ribosome"/>
    <property type="evidence" value="ECO:0007669"/>
    <property type="project" value="InterPro"/>
</dbReference>
<name>A0AAF0E291_9BASI</name>
<dbReference type="GO" id="GO:0005762">
    <property type="term" value="C:mitochondrial large ribosomal subunit"/>
    <property type="evidence" value="ECO:0007669"/>
    <property type="project" value="TreeGrafter"/>
</dbReference>
<evidence type="ECO:0000256" key="5">
    <source>
        <dbReference type="SAM" id="MobiDB-lite"/>
    </source>
</evidence>